<feature type="non-terminal residue" evidence="2">
    <location>
        <position position="1"/>
    </location>
</feature>
<accession>A0A9D1Q8W4</accession>
<dbReference type="SUPFAM" id="SSF53474">
    <property type="entry name" value="alpha/beta-Hydrolases"/>
    <property type="match status" value="1"/>
</dbReference>
<dbReference type="AlphaFoldDB" id="A0A9D1Q8W4"/>
<organism evidence="2 3">
    <name type="scientific">Candidatus Faecalibacterium intestinigallinarum</name>
    <dbReference type="NCBI Taxonomy" id="2838581"/>
    <lineage>
        <taxon>Bacteria</taxon>
        <taxon>Bacillati</taxon>
        <taxon>Bacillota</taxon>
        <taxon>Clostridia</taxon>
        <taxon>Eubacteriales</taxon>
        <taxon>Oscillospiraceae</taxon>
        <taxon>Faecalibacterium</taxon>
    </lineage>
</organism>
<protein>
    <recommendedName>
        <fullName evidence="1">PET hydrolase/cutinase-like domain-containing protein</fullName>
    </recommendedName>
</protein>
<dbReference type="InterPro" id="IPR029058">
    <property type="entry name" value="AB_hydrolase_fold"/>
</dbReference>
<dbReference type="Pfam" id="PF12740">
    <property type="entry name" value="PETase"/>
    <property type="match status" value="1"/>
</dbReference>
<feature type="domain" description="PET hydrolase/cutinase-like" evidence="1">
    <location>
        <begin position="43"/>
        <end position="212"/>
    </location>
</feature>
<dbReference type="InterPro" id="IPR041127">
    <property type="entry name" value="PET_hydrolase/cutinase-like"/>
</dbReference>
<sequence length="291" mass="30924">VLFVMAKAAWNSMVNTALTSSFAPVDYTQTVETGGPVEARFLAMGSHAVEMWEVPAPEEDWGSFVAYYPAGLAESGGQYPVVVMVNGTGVGASKYPAVFEHLASWGFIVVGNDDPSTCTGDSADALLAWLLNENADPDSRFYGKVDQAGIGVCGHSQGGVGVFNAVNDNPHGGLYRCAVSLSPTDIEVAAALHMDYDPSQTDIPVLVLASNVGDVIQTEGILQLYDTLPGPKAMARRTGSGHGEMLYTADGYVTAWFRWHLQGDEEAGRAFAGNAPELLANPLYQDQQIDL</sequence>
<comment type="caution">
    <text evidence="2">The sequence shown here is derived from an EMBL/GenBank/DDBJ whole genome shotgun (WGS) entry which is preliminary data.</text>
</comment>
<reference evidence="2" key="2">
    <citation type="submission" date="2021-04" db="EMBL/GenBank/DDBJ databases">
        <authorList>
            <person name="Gilroy R."/>
        </authorList>
    </citation>
    <scope>NUCLEOTIDE SEQUENCE</scope>
    <source>
        <strain evidence="2">ChiHcolR34-3080</strain>
    </source>
</reference>
<evidence type="ECO:0000259" key="1">
    <source>
        <dbReference type="Pfam" id="PF12740"/>
    </source>
</evidence>
<dbReference type="Proteomes" id="UP000823933">
    <property type="component" value="Unassembled WGS sequence"/>
</dbReference>
<dbReference type="Gene3D" id="3.40.50.1820">
    <property type="entry name" value="alpha/beta hydrolase"/>
    <property type="match status" value="1"/>
</dbReference>
<dbReference type="PANTHER" id="PTHR33428">
    <property type="entry name" value="CHLOROPHYLLASE-2, CHLOROPLASTIC"/>
    <property type="match status" value="1"/>
</dbReference>
<reference evidence="2" key="1">
    <citation type="journal article" date="2021" name="PeerJ">
        <title>Extensive microbial diversity within the chicken gut microbiome revealed by metagenomics and culture.</title>
        <authorList>
            <person name="Gilroy R."/>
            <person name="Ravi A."/>
            <person name="Getino M."/>
            <person name="Pursley I."/>
            <person name="Horton D.L."/>
            <person name="Alikhan N.F."/>
            <person name="Baker D."/>
            <person name="Gharbi K."/>
            <person name="Hall N."/>
            <person name="Watson M."/>
            <person name="Adriaenssens E.M."/>
            <person name="Foster-Nyarko E."/>
            <person name="Jarju S."/>
            <person name="Secka A."/>
            <person name="Antonio M."/>
            <person name="Oren A."/>
            <person name="Chaudhuri R.R."/>
            <person name="La Ragione R."/>
            <person name="Hildebrand F."/>
            <person name="Pallen M.J."/>
        </authorList>
    </citation>
    <scope>NUCLEOTIDE SEQUENCE</scope>
    <source>
        <strain evidence="2">ChiHcolR34-3080</strain>
    </source>
</reference>
<evidence type="ECO:0000313" key="3">
    <source>
        <dbReference type="Proteomes" id="UP000823933"/>
    </source>
</evidence>
<proteinExistence type="predicted"/>
<dbReference type="PANTHER" id="PTHR33428:SF14">
    <property type="entry name" value="CARBOXYLESTERASE TYPE B DOMAIN-CONTAINING PROTEIN"/>
    <property type="match status" value="1"/>
</dbReference>
<name>A0A9D1Q8W4_9FIRM</name>
<dbReference type="EMBL" id="DXHQ01000046">
    <property type="protein sequence ID" value="HIW08573.1"/>
    <property type="molecule type" value="Genomic_DNA"/>
</dbReference>
<gene>
    <name evidence="2" type="ORF">H9890_04115</name>
</gene>
<evidence type="ECO:0000313" key="2">
    <source>
        <dbReference type="EMBL" id="HIW08573.1"/>
    </source>
</evidence>